<dbReference type="InterPro" id="IPR036259">
    <property type="entry name" value="MFS_trans_sf"/>
</dbReference>
<dbReference type="GO" id="GO:0016020">
    <property type="term" value="C:membrane"/>
    <property type="evidence" value="ECO:0007669"/>
    <property type="project" value="UniProtKB-SubCell"/>
</dbReference>
<evidence type="ECO:0000256" key="6">
    <source>
        <dbReference type="SAM" id="Phobius"/>
    </source>
</evidence>
<dbReference type="InterPro" id="IPR020846">
    <property type="entry name" value="MFS_dom"/>
</dbReference>
<feature type="transmembrane region" description="Helical" evidence="6">
    <location>
        <begin position="308"/>
        <end position="325"/>
    </location>
</feature>
<proteinExistence type="predicted"/>
<dbReference type="InterPro" id="IPR044770">
    <property type="entry name" value="MFS_spinster-like"/>
</dbReference>
<keyword evidence="5 6" id="KW-0472">Membrane</keyword>
<feature type="transmembrane region" description="Helical" evidence="6">
    <location>
        <begin position="26"/>
        <end position="45"/>
    </location>
</feature>
<dbReference type="RefSeq" id="WP_159794899.1">
    <property type="nucleotide sequence ID" value="NZ_WTYM01000042.1"/>
</dbReference>
<feature type="transmembrane region" description="Helical" evidence="6">
    <location>
        <begin position="92"/>
        <end position="113"/>
    </location>
</feature>
<dbReference type="GO" id="GO:0022857">
    <property type="term" value="F:transmembrane transporter activity"/>
    <property type="evidence" value="ECO:0007669"/>
    <property type="project" value="InterPro"/>
</dbReference>
<evidence type="ECO:0000256" key="5">
    <source>
        <dbReference type="ARBA" id="ARBA00023136"/>
    </source>
</evidence>
<dbReference type="CDD" id="cd17328">
    <property type="entry name" value="MFS_spinster_like"/>
    <property type="match status" value="1"/>
</dbReference>
<feature type="domain" description="Major facilitator superfamily (MFS) profile" evidence="7">
    <location>
        <begin position="27"/>
        <end position="458"/>
    </location>
</feature>
<feature type="transmembrane region" description="Helical" evidence="6">
    <location>
        <begin position="152"/>
        <end position="170"/>
    </location>
</feature>
<comment type="subcellular location">
    <subcellularLocation>
        <location evidence="1">Membrane</location>
        <topology evidence="1">Multi-pass membrane protein</topology>
    </subcellularLocation>
</comment>
<comment type="caution">
    <text evidence="8">The sequence shown here is derived from an EMBL/GenBank/DDBJ whole genome shotgun (WGS) entry which is preliminary data.</text>
</comment>
<dbReference type="PANTHER" id="PTHR23505:SF79">
    <property type="entry name" value="PROTEIN SPINSTER"/>
    <property type="match status" value="1"/>
</dbReference>
<evidence type="ECO:0000259" key="7">
    <source>
        <dbReference type="PROSITE" id="PS50850"/>
    </source>
</evidence>
<dbReference type="InterPro" id="IPR011701">
    <property type="entry name" value="MFS"/>
</dbReference>
<dbReference type="SUPFAM" id="SSF103473">
    <property type="entry name" value="MFS general substrate transporter"/>
    <property type="match status" value="1"/>
</dbReference>
<name>A0A6I4SXU4_9SPHN</name>
<dbReference type="AlphaFoldDB" id="A0A6I4SXU4"/>
<protein>
    <submittedName>
        <fullName evidence="8">MFS transporter</fullName>
    </submittedName>
</protein>
<evidence type="ECO:0000313" key="8">
    <source>
        <dbReference type="EMBL" id="MXO59960.1"/>
    </source>
</evidence>
<feature type="transmembrane region" description="Helical" evidence="6">
    <location>
        <begin position="182"/>
        <end position="202"/>
    </location>
</feature>
<keyword evidence="4 6" id="KW-1133">Transmembrane helix</keyword>
<feature type="transmembrane region" description="Helical" evidence="6">
    <location>
        <begin position="371"/>
        <end position="391"/>
    </location>
</feature>
<accession>A0A6I4SXU4</accession>
<organism evidence="8 9">
    <name type="scientific">Croceibacterium salegens</name>
    <dbReference type="NCBI Taxonomy" id="1737568"/>
    <lineage>
        <taxon>Bacteria</taxon>
        <taxon>Pseudomonadati</taxon>
        <taxon>Pseudomonadota</taxon>
        <taxon>Alphaproteobacteria</taxon>
        <taxon>Sphingomonadales</taxon>
        <taxon>Erythrobacteraceae</taxon>
        <taxon>Croceibacterium</taxon>
    </lineage>
</organism>
<dbReference type="PANTHER" id="PTHR23505">
    <property type="entry name" value="SPINSTER"/>
    <property type="match status" value="1"/>
</dbReference>
<dbReference type="Pfam" id="PF07690">
    <property type="entry name" value="MFS_1"/>
    <property type="match status" value="1"/>
</dbReference>
<feature type="transmembrane region" description="Helical" evidence="6">
    <location>
        <begin position="119"/>
        <end position="140"/>
    </location>
</feature>
<dbReference type="Proteomes" id="UP000433652">
    <property type="component" value="Unassembled WGS sequence"/>
</dbReference>
<sequence>MATVPQGVGPTLDADHPLLRPGYGRWVVVTLLLVSIINFADRAVLNVLAQPIKEDLHLTDTDLGLLQGLGFAIFYSVLGIPLGVLAERTVRIRMLATCIAAFSIMTAACGLATNFVTLLLCRIGVGVGEAGTAPVSSSLVADHFDQNRRGSVLGIILLGAPFGFLLGQSVGSLVASEWGWRAAFYAMSVPGLLIAALVFFTLREPPRGLAEGAIAEGTQEAPSFRTVLGYLWAKPTFRQLITGFVLAGFAMNAIANFVLPFYLRGFDVPLATVGVMFGLVSFLSNGTGMLLGGFWFDRLARRDPRWALRAPAICLSLCAPIYAGAFLARDIYLSMSFVFFGNLVLAMHMAQTSATMQNMVGPRMRATTAAVVALIVGILAAGLGPTLAGYLSDVFSENSFAGGVFFTQCPGGRGVDGLGTNLDIACVRASTEGLRLALLSVLPVFAWGAVHYWLASRTLTRDMYRPVPSSGRS</sequence>
<reference evidence="8 9" key="1">
    <citation type="submission" date="2019-12" db="EMBL/GenBank/DDBJ databases">
        <title>Genomic-based taxomic classification of the family Erythrobacteraceae.</title>
        <authorList>
            <person name="Xu L."/>
        </authorList>
    </citation>
    <scope>NUCLEOTIDE SEQUENCE [LARGE SCALE GENOMIC DNA]</scope>
    <source>
        <strain evidence="8 9">MCCC 1K01500</strain>
    </source>
</reference>
<keyword evidence="3 6" id="KW-0812">Transmembrane</keyword>
<dbReference type="Gene3D" id="1.20.1250.20">
    <property type="entry name" value="MFS general substrate transporter like domains"/>
    <property type="match status" value="1"/>
</dbReference>
<evidence type="ECO:0000256" key="2">
    <source>
        <dbReference type="ARBA" id="ARBA00022448"/>
    </source>
</evidence>
<evidence type="ECO:0000313" key="9">
    <source>
        <dbReference type="Proteomes" id="UP000433652"/>
    </source>
</evidence>
<keyword evidence="9" id="KW-1185">Reference proteome</keyword>
<evidence type="ECO:0000256" key="4">
    <source>
        <dbReference type="ARBA" id="ARBA00022989"/>
    </source>
</evidence>
<dbReference type="OrthoDB" id="7400989at2"/>
<evidence type="ECO:0000256" key="1">
    <source>
        <dbReference type="ARBA" id="ARBA00004141"/>
    </source>
</evidence>
<feature type="transmembrane region" description="Helical" evidence="6">
    <location>
        <begin position="436"/>
        <end position="455"/>
    </location>
</feature>
<feature type="transmembrane region" description="Helical" evidence="6">
    <location>
        <begin position="331"/>
        <end position="350"/>
    </location>
</feature>
<feature type="transmembrane region" description="Helical" evidence="6">
    <location>
        <begin position="275"/>
        <end position="296"/>
    </location>
</feature>
<gene>
    <name evidence="8" type="ORF">GRI89_10455</name>
</gene>
<dbReference type="PROSITE" id="PS50850">
    <property type="entry name" value="MFS"/>
    <property type="match status" value="1"/>
</dbReference>
<keyword evidence="2" id="KW-0813">Transport</keyword>
<dbReference type="EMBL" id="WTYM01000042">
    <property type="protein sequence ID" value="MXO59960.1"/>
    <property type="molecule type" value="Genomic_DNA"/>
</dbReference>
<feature type="transmembrane region" description="Helical" evidence="6">
    <location>
        <begin position="65"/>
        <end position="85"/>
    </location>
</feature>
<feature type="transmembrane region" description="Helical" evidence="6">
    <location>
        <begin position="240"/>
        <end position="263"/>
    </location>
</feature>
<evidence type="ECO:0000256" key="3">
    <source>
        <dbReference type="ARBA" id="ARBA00022692"/>
    </source>
</evidence>